<gene>
    <name evidence="2" type="ORF">SAMN04489711_106216</name>
</gene>
<feature type="domain" description="PD-(D/E)XK endonuclease-like" evidence="1">
    <location>
        <begin position="22"/>
        <end position="173"/>
    </location>
</feature>
<dbReference type="InterPro" id="IPR038726">
    <property type="entry name" value="PDDEXK_AddAB-type"/>
</dbReference>
<name>A0A1I2E4S8_9BURK</name>
<evidence type="ECO:0000313" key="3">
    <source>
        <dbReference type="Proteomes" id="UP000199119"/>
    </source>
</evidence>
<evidence type="ECO:0000313" key="2">
    <source>
        <dbReference type="EMBL" id="SFE87673.1"/>
    </source>
</evidence>
<proteinExistence type="predicted"/>
<dbReference type="STRING" id="1177982.SAMN04489711_106216"/>
<evidence type="ECO:0000259" key="1">
    <source>
        <dbReference type="Pfam" id="PF12705"/>
    </source>
</evidence>
<dbReference type="RefSeq" id="WP_059400436.1">
    <property type="nucleotide sequence ID" value="NZ_FONX01000006.1"/>
</dbReference>
<accession>A0A1I2E4S8</accession>
<reference evidence="3" key="1">
    <citation type="submission" date="2016-10" db="EMBL/GenBank/DDBJ databases">
        <authorList>
            <person name="Varghese N."/>
            <person name="Submissions S."/>
        </authorList>
    </citation>
    <scope>NUCLEOTIDE SEQUENCE [LARGE SCALE GENOMIC DNA]</scope>
    <source>
        <strain evidence="3">DSM 27981</strain>
    </source>
</reference>
<dbReference type="EMBL" id="FONX01000006">
    <property type="protein sequence ID" value="SFE87673.1"/>
    <property type="molecule type" value="Genomic_DNA"/>
</dbReference>
<dbReference type="AlphaFoldDB" id="A0A1I2E4S8"/>
<dbReference type="OrthoDB" id="8910728at2"/>
<dbReference type="Proteomes" id="UP000199119">
    <property type="component" value="Unassembled WGS sequence"/>
</dbReference>
<sequence>MSAEVVVACGLAVGLLLWSARRWLMGRPNGWARLPGELRRAELIYSERPFRVGEPEAISAKVDRAYRRRDGVFVLLELKTRAHARAYPSDVIELSAQRMALGSESGQPVASHAYVLIQAPDGRFLGCRRVRLLPAREVVALARRRRQLLRGALQPRANGAPHLCGDCAHSQRCGR</sequence>
<dbReference type="Pfam" id="PF12705">
    <property type="entry name" value="PDDEXK_1"/>
    <property type="match status" value="1"/>
</dbReference>
<organism evidence="2 3">
    <name type="scientific">Paracidovorax wautersii</name>
    <dbReference type="NCBI Taxonomy" id="1177982"/>
    <lineage>
        <taxon>Bacteria</taxon>
        <taxon>Pseudomonadati</taxon>
        <taxon>Pseudomonadota</taxon>
        <taxon>Betaproteobacteria</taxon>
        <taxon>Burkholderiales</taxon>
        <taxon>Comamonadaceae</taxon>
        <taxon>Paracidovorax</taxon>
    </lineage>
</organism>
<keyword evidence="3" id="KW-1185">Reference proteome</keyword>
<protein>
    <recommendedName>
        <fullName evidence="1">PD-(D/E)XK endonuclease-like domain-containing protein</fullName>
    </recommendedName>
</protein>